<dbReference type="OrthoDB" id="206305at2157"/>
<dbReference type="EMBL" id="FNYR01000053">
    <property type="protein sequence ID" value="SEJ34964.1"/>
    <property type="molecule type" value="Genomic_DNA"/>
</dbReference>
<gene>
    <name evidence="1" type="ORF">SAMN05444271_15314</name>
</gene>
<name>A0A1H6Y4Z8_9EURY</name>
<reference evidence="1 2" key="1">
    <citation type="submission" date="2016-10" db="EMBL/GenBank/DDBJ databases">
        <authorList>
            <person name="de Groot N.N."/>
        </authorList>
    </citation>
    <scope>NUCLEOTIDE SEQUENCE [LARGE SCALE GENOMIC DNA]</scope>
    <source>
        <strain evidence="1 2">DSM 22187</strain>
    </source>
</reference>
<dbReference type="STRING" id="1073996.SAMN05444271_15314"/>
<dbReference type="Proteomes" id="UP000198888">
    <property type="component" value="Unassembled WGS sequence"/>
</dbReference>
<evidence type="ECO:0000313" key="1">
    <source>
        <dbReference type="EMBL" id="SEJ34964.1"/>
    </source>
</evidence>
<proteinExistence type="predicted"/>
<dbReference type="GO" id="GO:0003677">
    <property type="term" value="F:DNA binding"/>
    <property type="evidence" value="ECO:0007669"/>
    <property type="project" value="InterPro"/>
</dbReference>
<dbReference type="RefSeq" id="WP_089673899.1">
    <property type="nucleotide sequence ID" value="NZ_CP024845.1"/>
</dbReference>
<dbReference type="GeneID" id="35001324"/>
<sequence length="184" mass="21023">MKKYNISNPDWLDEDLTKELETAGSNEYGTPPQIIEPLKYAVGGQFDLDAATCKKITHIAKNYYTKEDDGLESPWFGRVFVNPPYSREKKKWVAKARKELTKDRVEFIVFLCRGDSSTNWWHGLFEDASYVCFLDSRMKFIGAKSSAQFPSHIFVLGDAPSKLSDELDELGSVKRLTERKPLAD</sequence>
<keyword evidence="2" id="KW-1185">Reference proteome</keyword>
<accession>A0A2H4PYY2</accession>
<organism evidence="1 2">
    <name type="scientific">Halohasta litchfieldiae</name>
    <dbReference type="NCBI Taxonomy" id="1073996"/>
    <lineage>
        <taxon>Archaea</taxon>
        <taxon>Methanobacteriati</taxon>
        <taxon>Methanobacteriota</taxon>
        <taxon>Stenosarchaea group</taxon>
        <taxon>Halobacteria</taxon>
        <taxon>Halobacteriales</taxon>
        <taxon>Haloferacaceae</taxon>
        <taxon>Halohasta</taxon>
    </lineage>
</organism>
<evidence type="ECO:0000313" key="2">
    <source>
        <dbReference type="Proteomes" id="UP000198888"/>
    </source>
</evidence>
<dbReference type="GO" id="GO:0009307">
    <property type="term" value="P:DNA restriction-modification system"/>
    <property type="evidence" value="ECO:0007669"/>
    <property type="project" value="InterPro"/>
</dbReference>
<dbReference type="KEGG" id="hae:halTADL_0503"/>
<dbReference type="GO" id="GO:0009007">
    <property type="term" value="F:site-specific DNA-methyltransferase (adenine-specific) activity"/>
    <property type="evidence" value="ECO:0007669"/>
    <property type="project" value="InterPro"/>
</dbReference>
<protein>
    <submittedName>
        <fullName evidence="1">Chromosome partitioning protein, ParB family</fullName>
    </submittedName>
</protein>
<dbReference type="InterPro" id="IPR008593">
    <property type="entry name" value="Dam_MeTrfase"/>
</dbReference>
<dbReference type="Pfam" id="PF05869">
    <property type="entry name" value="Dam"/>
    <property type="match status" value="1"/>
</dbReference>
<dbReference type="AlphaFoldDB" id="A0A1H6Y4Z8"/>
<accession>A0A1H6Y4Z8</accession>